<reference evidence="2" key="2">
    <citation type="submission" date="2015-03" db="UniProtKB">
        <authorList>
            <consortium name="EnsemblPlants"/>
        </authorList>
    </citation>
    <scope>IDENTIFICATION</scope>
</reference>
<feature type="region of interest" description="Disordered" evidence="1">
    <location>
        <begin position="57"/>
        <end position="76"/>
    </location>
</feature>
<reference evidence="2" key="1">
    <citation type="journal article" date="2009" name="Rice">
        <title>De Novo Next Generation Sequencing of Plant Genomes.</title>
        <authorList>
            <person name="Rounsley S."/>
            <person name="Marri P.R."/>
            <person name="Yu Y."/>
            <person name="He R."/>
            <person name="Sisneros N."/>
            <person name="Goicoechea J.L."/>
            <person name="Lee S.J."/>
            <person name="Angelova A."/>
            <person name="Kudrna D."/>
            <person name="Luo M."/>
            <person name="Affourtit J."/>
            <person name="Desany B."/>
            <person name="Knight J."/>
            <person name="Niazi F."/>
            <person name="Egholm M."/>
            <person name="Wing R.A."/>
        </authorList>
    </citation>
    <scope>NUCLEOTIDE SEQUENCE [LARGE SCALE GENOMIC DNA]</scope>
    <source>
        <strain evidence="2">cv. IRGC 105608</strain>
    </source>
</reference>
<dbReference type="Proteomes" id="UP000026960">
    <property type="component" value="Chromosome 8"/>
</dbReference>
<dbReference type="HOGENOM" id="CLU_145053_0_0_1"/>
<organism evidence="2">
    <name type="scientific">Oryza barthii</name>
    <dbReference type="NCBI Taxonomy" id="65489"/>
    <lineage>
        <taxon>Eukaryota</taxon>
        <taxon>Viridiplantae</taxon>
        <taxon>Streptophyta</taxon>
        <taxon>Embryophyta</taxon>
        <taxon>Tracheophyta</taxon>
        <taxon>Spermatophyta</taxon>
        <taxon>Magnoliopsida</taxon>
        <taxon>Liliopsida</taxon>
        <taxon>Poales</taxon>
        <taxon>Poaceae</taxon>
        <taxon>BOP clade</taxon>
        <taxon>Oryzoideae</taxon>
        <taxon>Oryzeae</taxon>
        <taxon>Oryzinae</taxon>
        <taxon>Oryza</taxon>
    </lineage>
</organism>
<dbReference type="AlphaFoldDB" id="A0A0D3H235"/>
<evidence type="ECO:0000256" key="1">
    <source>
        <dbReference type="SAM" id="MobiDB-lite"/>
    </source>
</evidence>
<dbReference type="Gramene" id="OBART08G20280.1">
    <property type="protein sequence ID" value="OBART08G20280.1"/>
    <property type="gene ID" value="OBART08G20280"/>
</dbReference>
<name>A0A0D3H235_9ORYZ</name>
<sequence length="152" mass="16246">MDGDGRTTDRIGSFVVIVVTTAQSSARGLWEQKGSRGSSAPWAIWWRRPAFAWLTSSTSSHATRHPASPAASPAHASVASATFRSISSDRAASFLAVPLYLHLTNATTNRRLRCRCEHSRTDAGVPSVRTPAAAAAEKREVRDGDATGNAEK</sequence>
<evidence type="ECO:0000313" key="3">
    <source>
        <dbReference type="Proteomes" id="UP000026960"/>
    </source>
</evidence>
<feature type="compositionally biased region" description="Basic and acidic residues" evidence="1">
    <location>
        <begin position="136"/>
        <end position="152"/>
    </location>
</feature>
<feature type="region of interest" description="Disordered" evidence="1">
    <location>
        <begin position="120"/>
        <end position="152"/>
    </location>
</feature>
<accession>A0A0D3H235</accession>
<feature type="compositionally biased region" description="Low complexity" evidence="1">
    <location>
        <begin position="59"/>
        <end position="76"/>
    </location>
</feature>
<dbReference type="EnsemblPlants" id="OBART08G20280.1">
    <property type="protein sequence ID" value="OBART08G20280.1"/>
    <property type="gene ID" value="OBART08G20280"/>
</dbReference>
<keyword evidence="3" id="KW-1185">Reference proteome</keyword>
<evidence type="ECO:0000313" key="2">
    <source>
        <dbReference type="EnsemblPlants" id="OBART08G20280.1"/>
    </source>
</evidence>
<dbReference type="PaxDb" id="65489-OBART08G20280.1"/>
<protein>
    <submittedName>
        <fullName evidence="2">Uncharacterized protein</fullName>
    </submittedName>
</protein>
<proteinExistence type="predicted"/>